<evidence type="ECO:0000313" key="13">
    <source>
        <dbReference type="Proteomes" id="UP000294545"/>
    </source>
</evidence>
<proteinExistence type="inferred from homology"/>
<dbReference type="RefSeq" id="WP_243116966.1">
    <property type="nucleotide sequence ID" value="NZ_SMGQ01000011.1"/>
</dbReference>
<comment type="subcellular location">
    <subcellularLocation>
        <location evidence="9">Cell membrane</location>
        <topology evidence="9">Multi-pass membrane protein</topology>
    </subcellularLocation>
</comment>
<dbReference type="PANTHER" id="PTHR33695:SF1">
    <property type="entry name" value="LIPOPROTEIN SIGNAL PEPTIDASE"/>
    <property type="match status" value="1"/>
</dbReference>
<name>A0A4R1MXV4_9FIRM</name>
<feature type="transmembrane region" description="Helical" evidence="9">
    <location>
        <begin position="88"/>
        <end position="113"/>
    </location>
</feature>
<dbReference type="PRINTS" id="PR00781">
    <property type="entry name" value="LIPOSIGPTASE"/>
</dbReference>
<dbReference type="UniPathway" id="UPA00665"/>
<dbReference type="NCBIfam" id="TIGR00077">
    <property type="entry name" value="lspA"/>
    <property type="match status" value="1"/>
</dbReference>
<evidence type="ECO:0000256" key="5">
    <source>
        <dbReference type="ARBA" id="ARBA00022750"/>
    </source>
</evidence>
<organism evidence="12 13">
    <name type="scientific">Natranaerovirga hydrolytica</name>
    <dbReference type="NCBI Taxonomy" id="680378"/>
    <lineage>
        <taxon>Bacteria</taxon>
        <taxon>Bacillati</taxon>
        <taxon>Bacillota</taxon>
        <taxon>Clostridia</taxon>
        <taxon>Lachnospirales</taxon>
        <taxon>Natranaerovirgaceae</taxon>
        <taxon>Natranaerovirga</taxon>
    </lineage>
</organism>
<evidence type="ECO:0000256" key="1">
    <source>
        <dbReference type="ARBA" id="ARBA00006139"/>
    </source>
</evidence>
<dbReference type="EC" id="3.4.23.36" evidence="9"/>
<reference evidence="12 13" key="1">
    <citation type="submission" date="2019-03" db="EMBL/GenBank/DDBJ databases">
        <title>Genomic Encyclopedia of Type Strains, Phase IV (KMG-IV): sequencing the most valuable type-strain genomes for metagenomic binning, comparative biology and taxonomic classification.</title>
        <authorList>
            <person name="Goeker M."/>
        </authorList>
    </citation>
    <scope>NUCLEOTIDE SEQUENCE [LARGE SCALE GENOMIC DNA]</scope>
    <source>
        <strain evidence="12 13">DSM 24176</strain>
    </source>
</reference>
<dbReference type="Proteomes" id="UP000294545">
    <property type="component" value="Unassembled WGS sequence"/>
</dbReference>
<evidence type="ECO:0000256" key="3">
    <source>
        <dbReference type="ARBA" id="ARBA00022670"/>
    </source>
</evidence>
<keyword evidence="6 9" id="KW-0378">Hydrolase</keyword>
<dbReference type="InterPro" id="IPR001872">
    <property type="entry name" value="Peptidase_A8"/>
</dbReference>
<dbReference type="GO" id="GO:0006508">
    <property type="term" value="P:proteolysis"/>
    <property type="evidence" value="ECO:0007669"/>
    <property type="project" value="UniProtKB-KW"/>
</dbReference>
<dbReference type="GO" id="GO:0004190">
    <property type="term" value="F:aspartic-type endopeptidase activity"/>
    <property type="evidence" value="ECO:0007669"/>
    <property type="project" value="UniProtKB-UniRule"/>
</dbReference>
<evidence type="ECO:0000256" key="10">
    <source>
        <dbReference type="RuleBase" id="RU000594"/>
    </source>
</evidence>
<comment type="caution">
    <text evidence="12">The sequence shown here is derived from an EMBL/GenBank/DDBJ whole genome shotgun (WGS) entry which is preliminary data.</text>
</comment>
<keyword evidence="7 9" id="KW-1133">Transmembrane helix</keyword>
<evidence type="ECO:0000256" key="11">
    <source>
        <dbReference type="RuleBase" id="RU004181"/>
    </source>
</evidence>
<keyword evidence="8 9" id="KW-0472">Membrane</keyword>
<keyword evidence="13" id="KW-1185">Reference proteome</keyword>
<sequence length="162" mass="18698">MISIIIIVLFMVGFDQITKYFAIEFLKNANAITIIPNVFELTYVENRGAAFGIMQGRVTFFTIVTILSILFIIYFYRTIPKDKKYNLIRMALILILAGGLGNLIDRIVFGYVVDFLHFKLIRFPVFNLADCYVTIGSIFLMVLVLFVYKDDEVLNPKKDEKQ</sequence>
<feature type="active site" evidence="9">
    <location>
        <position position="114"/>
    </location>
</feature>
<accession>A0A4R1MXV4</accession>
<feature type="transmembrane region" description="Helical" evidence="9">
    <location>
        <begin position="125"/>
        <end position="148"/>
    </location>
</feature>
<gene>
    <name evidence="9" type="primary">lspA</name>
    <name evidence="12" type="ORF">EDC19_0525</name>
</gene>
<dbReference type="EMBL" id="SMGQ01000011">
    <property type="protein sequence ID" value="TCK98108.1"/>
    <property type="molecule type" value="Genomic_DNA"/>
</dbReference>
<feature type="active site" evidence="9">
    <location>
        <position position="130"/>
    </location>
</feature>
<comment type="caution">
    <text evidence="9">Lacks conserved residue(s) required for the propagation of feature annotation.</text>
</comment>
<keyword evidence="2 9" id="KW-1003">Cell membrane</keyword>
<comment type="similarity">
    <text evidence="1 9 11">Belongs to the peptidase A8 family.</text>
</comment>
<dbReference type="Pfam" id="PF01252">
    <property type="entry name" value="Peptidase_A8"/>
    <property type="match status" value="1"/>
</dbReference>
<evidence type="ECO:0000313" key="12">
    <source>
        <dbReference type="EMBL" id="TCK98108.1"/>
    </source>
</evidence>
<comment type="function">
    <text evidence="9 10">This protein specifically catalyzes the removal of signal peptides from prolipoproteins.</text>
</comment>
<comment type="pathway">
    <text evidence="9">Protein modification; lipoprotein biosynthesis (signal peptide cleavage).</text>
</comment>
<protein>
    <recommendedName>
        <fullName evidence="9">Lipoprotein signal peptidase</fullName>
        <ecNumber evidence="9">3.4.23.36</ecNumber>
    </recommendedName>
    <alternativeName>
        <fullName evidence="9">Prolipoprotein signal peptidase</fullName>
    </alternativeName>
    <alternativeName>
        <fullName evidence="9">Signal peptidase II</fullName>
        <shortName evidence="9">SPase II</shortName>
    </alternativeName>
</protein>
<dbReference type="PROSITE" id="PS00855">
    <property type="entry name" value="SPASE_II"/>
    <property type="match status" value="1"/>
</dbReference>
<evidence type="ECO:0000256" key="6">
    <source>
        <dbReference type="ARBA" id="ARBA00022801"/>
    </source>
</evidence>
<evidence type="ECO:0000256" key="9">
    <source>
        <dbReference type="HAMAP-Rule" id="MF_00161"/>
    </source>
</evidence>
<evidence type="ECO:0000256" key="4">
    <source>
        <dbReference type="ARBA" id="ARBA00022692"/>
    </source>
</evidence>
<feature type="transmembrane region" description="Helical" evidence="9">
    <location>
        <begin position="58"/>
        <end position="76"/>
    </location>
</feature>
<dbReference type="HAMAP" id="MF_00161">
    <property type="entry name" value="LspA"/>
    <property type="match status" value="1"/>
</dbReference>
<comment type="catalytic activity">
    <reaction evidence="9 10">
        <text>Release of signal peptides from bacterial membrane prolipoproteins. Hydrolyzes -Xaa-Yaa-Zaa-|-(S,diacylglyceryl)Cys-, in which Xaa is hydrophobic (preferably Leu), and Yaa (Ala or Ser) and Zaa (Gly or Ala) have small, neutral side chains.</text>
        <dbReference type="EC" id="3.4.23.36"/>
    </reaction>
</comment>
<dbReference type="PANTHER" id="PTHR33695">
    <property type="entry name" value="LIPOPROTEIN SIGNAL PEPTIDASE"/>
    <property type="match status" value="1"/>
</dbReference>
<dbReference type="GO" id="GO:0005886">
    <property type="term" value="C:plasma membrane"/>
    <property type="evidence" value="ECO:0007669"/>
    <property type="project" value="UniProtKB-SubCell"/>
</dbReference>
<evidence type="ECO:0000256" key="7">
    <source>
        <dbReference type="ARBA" id="ARBA00022989"/>
    </source>
</evidence>
<evidence type="ECO:0000256" key="2">
    <source>
        <dbReference type="ARBA" id="ARBA00022475"/>
    </source>
</evidence>
<dbReference type="AlphaFoldDB" id="A0A4R1MXV4"/>
<keyword evidence="3 9" id="KW-0645">Protease</keyword>
<keyword evidence="5 9" id="KW-0064">Aspartyl protease</keyword>
<keyword evidence="4 9" id="KW-0812">Transmembrane</keyword>
<evidence type="ECO:0000256" key="8">
    <source>
        <dbReference type="ARBA" id="ARBA00023136"/>
    </source>
</evidence>